<dbReference type="Gene3D" id="3.40.630.30">
    <property type="match status" value="2"/>
</dbReference>
<dbReference type="InterPro" id="IPR000182">
    <property type="entry name" value="GNAT_dom"/>
</dbReference>
<dbReference type="EMBL" id="DSXR01000041">
    <property type="protein sequence ID" value="HGS86647.1"/>
    <property type="molecule type" value="Genomic_DNA"/>
</dbReference>
<dbReference type="InterPro" id="IPR016181">
    <property type="entry name" value="Acyl_CoA_acyltransferase"/>
</dbReference>
<organism evidence="5">
    <name type="scientific">Bellilinea caldifistulae</name>
    <dbReference type="NCBI Taxonomy" id="360411"/>
    <lineage>
        <taxon>Bacteria</taxon>
        <taxon>Bacillati</taxon>
        <taxon>Chloroflexota</taxon>
        <taxon>Anaerolineae</taxon>
        <taxon>Anaerolineales</taxon>
        <taxon>Anaerolineaceae</taxon>
        <taxon>Bellilinea</taxon>
    </lineage>
</organism>
<dbReference type="InterPro" id="IPR050832">
    <property type="entry name" value="Bact_Acetyltransf"/>
</dbReference>
<feature type="region of interest" description="Disordered" evidence="3">
    <location>
        <begin position="314"/>
        <end position="336"/>
    </location>
</feature>
<dbReference type="Pfam" id="PF00583">
    <property type="entry name" value="Acetyltransf_1"/>
    <property type="match status" value="2"/>
</dbReference>
<dbReference type="PROSITE" id="PS51186">
    <property type="entry name" value="GNAT"/>
    <property type="match status" value="2"/>
</dbReference>
<keyword evidence="1 5" id="KW-0808">Transferase</keyword>
<accession>A0A7C4Q0Q3</accession>
<sequence length="336" mass="38868">MRSDLSLRPANERDADFLWQLHCAALKPYIQQTWGWDEEFQYRYFREHFNPQHSHIIRYMGAEIGVLTLEETPLGITLSNIEILPQYQGLGIGTALIREVLERAASRGLPVSLRVLKINPACQLYLRLGFVIVGETDTHYWMRREGAPRTFLPERWETESCFLHLADERFLEQLTLILSENQEILREMGQLLPPHEQALQALRHSVLPPGGVAWRESLYLIRDLESRDTIGFLAVYFGYPAPDTMYIGSLYLRPVFQGRGFGREIVRHLEAHAKQIGFREARIKVGLKNWRALRFWTSCGYSRITRIRGGENGENKPAAVELQKPLNGETRNEIKP</sequence>
<evidence type="ECO:0000256" key="3">
    <source>
        <dbReference type="SAM" id="MobiDB-lite"/>
    </source>
</evidence>
<evidence type="ECO:0000259" key="4">
    <source>
        <dbReference type="PROSITE" id="PS51186"/>
    </source>
</evidence>
<dbReference type="CDD" id="cd04301">
    <property type="entry name" value="NAT_SF"/>
    <property type="match status" value="2"/>
</dbReference>
<feature type="domain" description="N-acetyltransferase" evidence="4">
    <location>
        <begin position="171"/>
        <end position="327"/>
    </location>
</feature>
<dbReference type="SUPFAM" id="SSF55729">
    <property type="entry name" value="Acyl-CoA N-acyltransferases (Nat)"/>
    <property type="match status" value="2"/>
</dbReference>
<evidence type="ECO:0000256" key="1">
    <source>
        <dbReference type="ARBA" id="ARBA00022679"/>
    </source>
</evidence>
<dbReference type="GO" id="GO:0016747">
    <property type="term" value="F:acyltransferase activity, transferring groups other than amino-acyl groups"/>
    <property type="evidence" value="ECO:0007669"/>
    <property type="project" value="InterPro"/>
</dbReference>
<feature type="domain" description="N-acetyltransferase" evidence="4">
    <location>
        <begin position="5"/>
        <end position="147"/>
    </location>
</feature>
<keyword evidence="2" id="KW-0012">Acyltransferase</keyword>
<name>A0A7C4Q0Q3_9CHLR</name>
<reference evidence="5" key="1">
    <citation type="journal article" date="2020" name="mSystems">
        <title>Genome- and Community-Level Interaction Insights into Carbon Utilization and Element Cycling Functions of Hydrothermarchaeota in Hydrothermal Sediment.</title>
        <authorList>
            <person name="Zhou Z."/>
            <person name="Liu Y."/>
            <person name="Xu W."/>
            <person name="Pan J."/>
            <person name="Luo Z.H."/>
            <person name="Li M."/>
        </authorList>
    </citation>
    <scope>NUCLEOTIDE SEQUENCE [LARGE SCALE GENOMIC DNA]</scope>
    <source>
        <strain evidence="5">SpSt-556</strain>
    </source>
</reference>
<evidence type="ECO:0000256" key="2">
    <source>
        <dbReference type="ARBA" id="ARBA00023315"/>
    </source>
</evidence>
<evidence type="ECO:0000313" key="5">
    <source>
        <dbReference type="EMBL" id="HGS86647.1"/>
    </source>
</evidence>
<dbReference type="PANTHER" id="PTHR43877">
    <property type="entry name" value="AMINOALKYLPHOSPHONATE N-ACETYLTRANSFERASE-RELATED-RELATED"/>
    <property type="match status" value="1"/>
</dbReference>
<dbReference type="AlphaFoldDB" id="A0A7C4Q0Q3"/>
<comment type="caution">
    <text evidence="5">The sequence shown here is derived from an EMBL/GenBank/DDBJ whole genome shotgun (WGS) entry which is preliminary data.</text>
</comment>
<gene>
    <name evidence="5" type="ORF">ENT17_03410</name>
</gene>
<proteinExistence type="predicted"/>
<protein>
    <submittedName>
        <fullName evidence="5">GNAT family N-acetyltransferase</fullName>
    </submittedName>
</protein>